<dbReference type="InterPro" id="IPR036514">
    <property type="entry name" value="SGNH_hydro_sf"/>
</dbReference>
<dbReference type="AlphaFoldDB" id="A0A2K3E675"/>
<protein>
    <recommendedName>
        <fullName evidence="3">SGNH hydrolase-type esterase domain-containing protein</fullName>
    </recommendedName>
</protein>
<reference evidence="1 2" key="1">
    <citation type="journal article" date="2007" name="Science">
        <title>The Chlamydomonas genome reveals the evolution of key animal and plant functions.</title>
        <authorList>
            <person name="Merchant S.S."/>
            <person name="Prochnik S.E."/>
            <person name="Vallon O."/>
            <person name="Harris E.H."/>
            <person name="Karpowicz S.J."/>
            <person name="Witman G.B."/>
            <person name="Terry A."/>
            <person name="Salamov A."/>
            <person name="Fritz-Laylin L.K."/>
            <person name="Marechal-Drouard L."/>
            <person name="Marshall W.F."/>
            <person name="Qu L.H."/>
            <person name="Nelson D.R."/>
            <person name="Sanderfoot A.A."/>
            <person name="Spalding M.H."/>
            <person name="Kapitonov V.V."/>
            <person name="Ren Q."/>
            <person name="Ferris P."/>
            <person name="Lindquist E."/>
            <person name="Shapiro H."/>
            <person name="Lucas S.M."/>
            <person name="Grimwood J."/>
            <person name="Schmutz J."/>
            <person name="Cardol P."/>
            <person name="Cerutti H."/>
            <person name="Chanfreau G."/>
            <person name="Chen C.L."/>
            <person name="Cognat V."/>
            <person name="Croft M.T."/>
            <person name="Dent R."/>
            <person name="Dutcher S."/>
            <person name="Fernandez E."/>
            <person name="Fukuzawa H."/>
            <person name="Gonzalez-Ballester D."/>
            <person name="Gonzalez-Halphen D."/>
            <person name="Hallmann A."/>
            <person name="Hanikenne M."/>
            <person name="Hippler M."/>
            <person name="Inwood W."/>
            <person name="Jabbari K."/>
            <person name="Kalanon M."/>
            <person name="Kuras R."/>
            <person name="Lefebvre P.A."/>
            <person name="Lemaire S.D."/>
            <person name="Lobanov A.V."/>
            <person name="Lohr M."/>
            <person name="Manuell A."/>
            <person name="Meier I."/>
            <person name="Mets L."/>
            <person name="Mittag M."/>
            <person name="Mittelmeier T."/>
            <person name="Moroney J.V."/>
            <person name="Moseley J."/>
            <person name="Napoli C."/>
            <person name="Nedelcu A.M."/>
            <person name="Niyogi K."/>
            <person name="Novoselov S.V."/>
            <person name="Paulsen I.T."/>
            <person name="Pazour G."/>
            <person name="Purton S."/>
            <person name="Ral J.P."/>
            <person name="Riano-Pachon D.M."/>
            <person name="Riekhof W."/>
            <person name="Rymarquis L."/>
            <person name="Schroda M."/>
            <person name="Stern D."/>
            <person name="Umen J."/>
            <person name="Willows R."/>
            <person name="Wilson N."/>
            <person name="Zimmer S.L."/>
            <person name="Allmer J."/>
            <person name="Balk J."/>
            <person name="Bisova K."/>
            <person name="Chen C.J."/>
            <person name="Elias M."/>
            <person name="Gendler K."/>
            <person name="Hauser C."/>
            <person name="Lamb M.R."/>
            <person name="Ledford H."/>
            <person name="Long J.C."/>
            <person name="Minagawa J."/>
            <person name="Page M.D."/>
            <person name="Pan J."/>
            <person name="Pootakham W."/>
            <person name="Roje S."/>
            <person name="Rose A."/>
            <person name="Stahlberg E."/>
            <person name="Terauchi A.M."/>
            <person name="Yang P."/>
            <person name="Ball S."/>
            <person name="Bowler C."/>
            <person name="Dieckmann C.L."/>
            <person name="Gladyshev V.N."/>
            <person name="Green P."/>
            <person name="Jorgensen R."/>
            <person name="Mayfield S."/>
            <person name="Mueller-Roeber B."/>
            <person name="Rajamani S."/>
            <person name="Sayre R.T."/>
            <person name="Brokstein P."/>
            <person name="Dubchak I."/>
            <person name="Goodstein D."/>
            <person name="Hornick L."/>
            <person name="Huang Y.W."/>
            <person name="Jhaveri J."/>
            <person name="Luo Y."/>
            <person name="Martinez D."/>
            <person name="Ngau W.C."/>
            <person name="Otillar B."/>
            <person name="Poliakov A."/>
            <person name="Porter A."/>
            <person name="Szajkowski L."/>
            <person name="Werner G."/>
            <person name="Zhou K."/>
            <person name="Grigoriev I.V."/>
            <person name="Rokhsar D.S."/>
            <person name="Grossman A.R."/>
        </authorList>
    </citation>
    <scope>NUCLEOTIDE SEQUENCE [LARGE SCALE GENOMIC DNA]</scope>
    <source>
        <strain evidence="2">CC-503</strain>
    </source>
</reference>
<evidence type="ECO:0000313" key="1">
    <source>
        <dbReference type="EMBL" id="PNW88299.1"/>
    </source>
</evidence>
<dbReference type="OMA" id="FAWIRET"/>
<keyword evidence="2" id="KW-1185">Reference proteome</keyword>
<sequence>MDWDWGDKFRGIEVHNQPLTSLLSTVLGSWKFTLPRVALARGQAYTGAAARLRRVVRKLMNRTPTKPVKIGVIGGSITWGQATRWRGEADWFSQLSKYLLNAFPAANITTRNGCTPGVPASYMILCLESSVDPDVELVFVEFTVNNGADPSNKLYSNSIVLDMERLVRRILDLPRRPAVVLMHVPTTGMANYPHGHPKNPNNEPWAGFYATSEDALGAVHQYYDVQSLSLRTAMYDLAAIREQEGFLWEQAFVDHHPGNHGHKMMADLAVYMIQSTAMQLMLMPYGPDDKEAVFAPVPRPIYPGNMPPNSSMCLLGDNFRNLVVAESSSGFEYINEGTAEKPKPGYIATQPGSKLRLRLNTDRSLIDRSPIASAIKVQVFFHHLRSYEHMGVAQFSCVSGCQCDPKEVDGHQTEKVSQLYLMYLDATQHPQCEIEITVLPKTSSGEHKFKVAGAVISERPGADGFMSVLLENKNATAFGIREHTGDVQQITYTKEGKKGGNDAWARRRRRH</sequence>
<proteinExistence type="predicted"/>
<accession>A0A2K3E675</accession>
<dbReference type="SUPFAM" id="SSF52266">
    <property type="entry name" value="SGNH hydrolase"/>
    <property type="match status" value="1"/>
</dbReference>
<gene>
    <name evidence="1" type="ORF">CHLRE_01g023250v5</name>
</gene>
<dbReference type="KEGG" id="cre:CHLRE_01g023250v5"/>
<dbReference type="PANTHER" id="PTHR34407:SF1">
    <property type="entry name" value="SGNH HYDROLASE-TYPE ESTERASE DOMAIN-CONTAINING PROTEIN"/>
    <property type="match status" value="1"/>
</dbReference>
<dbReference type="PANTHER" id="PTHR34407">
    <property type="entry name" value="EXPRESSED PROTEIN"/>
    <property type="match status" value="1"/>
</dbReference>
<name>A0A2K3E675_CHLRE</name>
<organism evidence="1 2">
    <name type="scientific">Chlamydomonas reinhardtii</name>
    <name type="common">Chlamydomonas smithii</name>
    <dbReference type="NCBI Taxonomy" id="3055"/>
    <lineage>
        <taxon>Eukaryota</taxon>
        <taxon>Viridiplantae</taxon>
        <taxon>Chlorophyta</taxon>
        <taxon>core chlorophytes</taxon>
        <taxon>Chlorophyceae</taxon>
        <taxon>CS clade</taxon>
        <taxon>Chlamydomonadales</taxon>
        <taxon>Chlamydomonadaceae</taxon>
        <taxon>Chlamydomonas</taxon>
    </lineage>
</organism>
<dbReference type="Gene3D" id="3.40.50.1110">
    <property type="entry name" value="SGNH hydrolase"/>
    <property type="match status" value="1"/>
</dbReference>
<dbReference type="Gramene" id="PNW88299">
    <property type="protein sequence ID" value="PNW88299"/>
    <property type="gene ID" value="CHLRE_01g023250v5"/>
</dbReference>
<dbReference type="CDD" id="cd00229">
    <property type="entry name" value="SGNH_hydrolase"/>
    <property type="match status" value="1"/>
</dbReference>
<dbReference type="GeneID" id="5715239"/>
<dbReference type="EMBL" id="CM008962">
    <property type="protein sequence ID" value="PNW88299.1"/>
    <property type="molecule type" value="Genomic_DNA"/>
</dbReference>
<evidence type="ECO:0008006" key="3">
    <source>
        <dbReference type="Google" id="ProtNLM"/>
    </source>
</evidence>
<dbReference type="OrthoDB" id="532422at2759"/>
<dbReference type="Proteomes" id="UP000006906">
    <property type="component" value="Chromosome 1"/>
</dbReference>
<dbReference type="RefSeq" id="XP_042928427.1">
    <property type="nucleotide sequence ID" value="XM_043058513.1"/>
</dbReference>
<dbReference type="ExpressionAtlas" id="A0A2K3E675">
    <property type="expression patterns" value="baseline"/>
</dbReference>
<dbReference type="PaxDb" id="3055-EDP09714"/>
<dbReference type="InParanoid" id="A0A2K3E675"/>
<evidence type="ECO:0000313" key="2">
    <source>
        <dbReference type="Proteomes" id="UP000006906"/>
    </source>
</evidence>